<keyword evidence="14" id="KW-1185">Reference proteome</keyword>
<feature type="domain" description="EF-hand" evidence="11">
    <location>
        <begin position="343"/>
        <end position="378"/>
    </location>
</feature>
<keyword evidence="4" id="KW-0732">Signal</keyword>
<dbReference type="OMA" id="HYSADDC"/>
<dbReference type="EMBL" id="ATLV01008180">
    <property type="status" value="NOT_ANNOTATED_CDS"/>
    <property type="molecule type" value="Genomic_DNA"/>
</dbReference>
<dbReference type="EMBL" id="ATLV01008179">
    <property type="status" value="NOT_ANNOTATED_CDS"/>
    <property type="molecule type" value="Genomic_DNA"/>
</dbReference>
<dbReference type="InterPro" id="IPR004133">
    <property type="entry name" value="DAN_dom"/>
</dbReference>
<feature type="disulfide bond" evidence="8">
    <location>
        <begin position="51"/>
        <end position="100"/>
    </location>
</feature>
<feature type="domain" description="CTCK" evidence="10">
    <location>
        <begin position="37"/>
        <end position="125"/>
    </location>
</feature>
<evidence type="ECO:0000256" key="9">
    <source>
        <dbReference type="SAM" id="MobiDB-lite"/>
    </source>
</evidence>
<evidence type="ECO:0000256" key="7">
    <source>
        <dbReference type="ARBA" id="ARBA00023157"/>
    </source>
</evidence>
<name>A0A084VBL1_ANOSI</name>
<dbReference type="PROSITE" id="PS00018">
    <property type="entry name" value="EF_HAND_1"/>
    <property type="match status" value="3"/>
</dbReference>
<dbReference type="GO" id="GO:0005576">
    <property type="term" value="C:extracellular region"/>
    <property type="evidence" value="ECO:0007669"/>
    <property type="project" value="UniProtKB-SubCell"/>
</dbReference>
<sequence>MRPDADPYASEKLPTTNGEKSRAATEDGGSHYSADDCQVTPVIHVLQYPGCVPKPIPSFACIGRCASYIQVSGSKIWQMERSCMCCQESGEREASVSLFCPKAKNGEKKFRKVCQQTRFFLARCSLESDLIFLIPCFALWCSCCVFPHGDRKGARTRQTNSDPTTEAGPNPTGPGSDPQQQQQQQNRPESVSGRSSSRSPIDPYRQDSVNQPPSDCSSLDGNVFVDGAGVPCAHSKQRRSQTTDSLTSGTNISYSLNKRFISKNQMKEFREAFRLFDKDNDGSITKEELGTVMRSLGQFARVEELQEMLLEIDVDGDGNVSFEEFVDIMSNMTDTVAETSADQEERELRDAFRVFDKHNRGYITASDLRAVLQCLGEDLDEEEIEDMIKEVDVDGDGRIDFYEFVHALGEPEDSQENDEDDEIVSQRSPSFDVPV</sequence>
<dbReference type="VEuPathDB" id="VectorBase:ASIC001843"/>
<comment type="subcellular location">
    <subcellularLocation>
        <location evidence="1">Secreted</location>
    </subcellularLocation>
</comment>
<dbReference type="VEuPathDB" id="VectorBase:ASIS009815"/>
<accession>A0A084VBL1</accession>
<evidence type="ECO:0000313" key="14">
    <source>
        <dbReference type="Proteomes" id="UP000030765"/>
    </source>
</evidence>
<dbReference type="SUPFAM" id="SSF47473">
    <property type="entry name" value="EF-hand"/>
    <property type="match status" value="1"/>
</dbReference>
<dbReference type="FunFam" id="1.10.238.10:FF:000181">
    <property type="entry name" value="CALML5 isoform 1"/>
    <property type="match status" value="1"/>
</dbReference>
<keyword evidence="6" id="KW-0106">Calcium</keyword>
<feature type="region of interest" description="Disordered" evidence="9">
    <location>
        <begin position="153"/>
        <end position="220"/>
    </location>
</feature>
<dbReference type="AlphaFoldDB" id="A0A084VBL1"/>
<dbReference type="STRING" id="74873.A0A084VBL1"/>
<feature type="region of interest" description="Disordered" evidence="9">
    <location>
        <begin position="1"/>
        <end position="31"/>
    </location>
</feature>
<dbReference type="VEuPathDB" id="VectorBase:ASIS021826"/>
<dbReference type="Proteomes" id="UP000030765">
    <property type="component" value="Unassembled WGS sequence"/>
</dbReference>
<dbReference type="InterPro" id="IPR011992">
    <property type="entry name" value="EF-hand-dom_pair"/>
</dbReference>
<evidence type="ECO:0000256" key="5">
    <source>
        <dbReference type="ARBA" id="ARBA00022737"/>
    </source>
</evidence>
<dbReference type="EMBL" id="KE524456">
    <property type="protein sequence ID" value="KFB35355.1"/>
    <property type="molecule type" value="Genomic_DNA"/>
</dbReference>
<evidence type="ECO:0000313" key="12">
    <source>
        <dbReference type="EMBL" id="KFB35355.1"/>
    </source>
</evidence>
<evidence type="ECO:0000259" key="11">
    <source>
        <dbReference type="PROSITE" id="PS50222"/>
    </source>
</evidence>
<feature type="compositionally biased region" description="Acidic residues" evidence="9">
    <location>
        <begin position="410"/>
        <end position="423"/>
    </location>
</feature>
<dbReference type="CDD" id="cd00051">
    <property type="entry name" value="EFh"/>
    <property type="match status" value="2"/>
</dbReference>
<feature type="domain" description="EF-hand" evidence="11">
    <location>
        <begin position="264"/>
        <end position="299"/>
    </location>
</feature>
<keyword evidence="2" id="KW-0964">Secreted</keyword>
<dbReference type="EMBL" id="ATLV01008181">
    <property type="status" value="NOT_ANNOTATED_CDS"/>
    <property type="molecule type" value="Genomic_DNA"/>
</dbReference>
<dbReference type="PROSITE" id="PS50222">
    <property type="entry name" value="EF_HAND_2"/>
    <property type="match status" value="4"/>
</dbReference>
<feature type="domain" description="EF-hand" evidence="11">
    <location>
        <begin position="300"/>
        <end position="335"/>
    </location>
</feature>
<feature type="region of interest" description="Disordered" evidence="9">
    <location>
        <begin position="409"/>
        <end position="435"/>
    </location>
</feature>
<gene>
    <name evidence="12" type="ORF">ZHAS_00001843</name>
</gene>
<dbReference type="EMBL" id="ATLV01008177">
    <property type="status" value="NOT_ANNOTATED_CDS"/>
    <property type="molecule type" value="Genomic_DNA"/>
</dbReference>
<dbReference type="InterPro" id="IPR018247">
    <property type="entry name" value="EF_Hand_1_Ca_BS"/>
</dbReference>
<dbReference type="Pfam" id="PF13499">
    <property type="entry name" value="EF-hand_7"/>
    <property type="match status" value="2"/>
</dbReference>
<evidence type="ECO:0000256" key="2">
    <source>
        <dbReference type="ARBA" id="ARBA00022525"/>
    </source>
</evidence>
<feature type="domain" description="EF-hand" evidence="11">
    <location>
        <begin position="379"/>
        <end position="414"/>
    </location>
</feature>
<dbReference type="InterPro" id="IPR006207">
    <property type="entry name" value="Cys_knot_C"/>
</dbReference>
<dbReference type="InterPro" id="IPR050230">
    <property type="entry name" value="CALM/Myosin/TropC-like"/>
</dbReference>
<dbReference type="FunFam" id="1.10.238.10:FF:000419">
    <property type="entry name" value="Calmodulin-like protein 10"/>
    <property type="match status" value="1"/>
</dbReference>
<dbReference type="InterPro" id="IPR029034">
    <property type="entry name" value="Cystine-knot_cytokine"/>
</dbReference>
<dbReference type="OrthoDB" id="26525at2759"/>
<feature type="compositionally biased region" description="Polar residues" evidence="9">
    <location>
        <begin position="207"/>
        <end position="220"/>
    </location>
</feature>
<feature type="compositionally biased region" description="Low complexity" evidence="9">
    <location>
        <begin position="179"/>
        <end position="199"/>
    </location>
</feature>
<dbReference type="EMBL" id="ATLV01008178">
    <property type="status" value="NOT_ANNOTATED_CDS"/>
    <property type="molecule type" value="Genomic_DNA"/>
</dbReference>
<evidence type="ECO:0000313" key="13">
    <source>
        <dbReference type="EnsemblMetazoa" id="ASIC001843-PA"/>
    </source>
</evidence>
<dbReference type="PANTHER" id="PTHR23048">
    <property type="entry name" value="MYOSIN LIGHT CHAIN 1, 3"/>
    <property type="match status" value="1"/>
</dbReference>
<dbReference type="InterPro" id="IPR002048">
    <property type="entry name" value="EF_hand_dom"/>
</dbReference>
<comment type="caution">
    <text evidence="8">Lacks conserved residue(s) required for the propagation of feature annotation.</text>
</comment>
<dbReference type="EnsemblMetazoa" id="ASIC001843-RA">
    <property type="protein sequence ID" value="ASIC001843-PA"/>
    <property type="gene ID" value="ASIC001843"/>
</dbReference>
<dbReference type="GO" id="GO:0016460">
    <property type="term" value="C:myosin II complex"/>
    <property type="evidence" value="ECO:0007669"/>
    <property type="project" value="TreeGrafter"/>
</dbReference>
<evidence type="ECO:0000256" key="3">
    <source>
        <dbReference type="ARBA" id="ARBA00022723"/>
    </source>
</evidence>
<evidence type="ECO:0000259" key="10">
    <source>
        <dbReference type="PROSITE" id="PS01225"/>
    </source>
</evidence>
<keyword evidence="3" id="KW-0479">Metal-binding</keyword>
<protein>
    <submittedName>
        <fullName evidence="12 13">Uncharacterized protein</fullName>
    </submittedName>
</protein>
<proteinExistence type="predicted"/>
<keyword evidence="5" id="KW-0677">Repeat</keyword>
<evidence type="ECO:0000256" key="1">
    <source>
        <dbReference type="ARBA" id="ARBA00004613"/>
    </source>
</evidence>
<evidence type="ECO:0000256" key="8">
    <source>
        <dbReference type="PROSITE-ProRule" id="PRU00039"/>
    </source>
</evidence>
<dbReference type="GO" id="GO:0005509">
    <property type="term" value="F:calcium ion binding"/>
    <property type="evidence" value="ECO:0007669"/>
    <property type="project" value="InterPro"/>
</dbReference>
<organism evidence="12">
    <name type="scientific">Anopheles sinensis</name>
    <name type="common">Mosquito</name>
    <dbReference type="NCBI Taxonomy" id="74873"/>
    <lineage>
        <taxon>Eukaryota</taxon>
        <taxon>Metazoa</taxon>
        <taxon>Ecdysozoa</taxon>
        <taxon>Arthropoda</taxon>
        <taxon>Hexapoda</taxon>
        <taxon>Insecta</taxon>
        <taxon>Pterygota</taxon>
        <taxon>Neoptera</taxon>
        <taxon>Endopterygota</taxon>
        <taxon>Diptera</taxon>
        <taxon>Nematocera</taxon>
        <taxon>Culicoidea</taxon>
        <taxon>Culicidae</taxon>
        <taxon>Anophelinae</taxon>
        <taxon>Anopheles</taxon>
    </lineage>
</organism>
<keyword evidence="7 8" id="KW-1015">Disulfide bond</keyword>
<feature type="compositionally biased region" description="Basic and acidic residues" evidence="9">
    <location>
        <begin position="19"/>
        <end position="29"/>
    </location>
</feature>
<dbReference type="PANTHER" id="PTHR23048:SF0">
    <property type="entry name" value="CALMODULIN LIKE 3"/>
    <property type="match status" value="1"/>
</dbReference>
<dbReference type="PROSITE" id="PS01225">
    <property type="entry name" value="CTCK_2"/>
    <property type="match status" value="1"/>
</dbReference>
<reference evidence="12 14" key="1">
    <citation type="journal article" date="2014" name="BMC Genomics">
        <title>Genome sequence of Anopheles sinensis provides insight into genetics basis of mosquito competence for malaria parasites.</title>
        <authorList>
            <person name="Zhou D."/>
            <person name="Zhang D."/>
            <person name="Ding G."/>
            <person name="Shi L."/>
            <person name="Hou Q."/>
            <person name="Ye Y."/>
            <person name="Xu Y."/>
            <person name="Zhou H."/>
            <person name="Xiong C."/>
            <person name="Li S."/>
            <person name="Yu J."/>
            <person name="Hong S."/>
            <person name="Yu X."/>
            <person name="Zou P."/>
            <person name="Chen C."/>
            <person name="Chang X."/>
            <person name="Wang W."/>
            <person name="Lv Y."/>
            <person name="Sun Y."/>
            <person name="Ma L."/>
            <person name="Shen B."/>
            <person name="Zhu C."/>
        </authorList>
    </citation>
    <scope>NUCLEOTIDE SEQUENCE [LARGE SCALE GENOMIC DNA]</scope>
</reference>
<dbReference type="Gene3D" id="1.10.238.10">
    <property type="entry name" value="EF-hand"/>
    <property type="match status" value="3"/>
</dbReference>
<dbReference type="Pfam" id="PF03045">
    <property type="entry name" value="DAN"/>
    <property type="match status" value="1"/>
</dbReference>
<dbReference type="Gene3D" id="2.10.90.10">
    <property type="entry name" value="Cystine-knot cytokines"/>
    <property type="match status" value="1"/>
</dbReference>
<reference evidence="13" key="2">
    <citation type="submission" date="2020-05" db="UniProtKB">
        <authorList>
            <consortium name="EnsemblMetazoa"/>
        </authorList>
    </citation>
    <scope>IDENTIFICATION</scope>
</reference>
<evidence type="ECO:0000256" key="6">
    <source>
        <dbReference type="ARBA" id="ARBA00022837"/>
    </source>
</evidence>
<evidence type="ECO:0000256" key="4">
    <source>
        <dbReference type="ARBA" id="ARBA00022729"/>
    </source>
</evidence>
<dbReference type="SMART" id="SM00054">
    <property type="entry name" value="EFh"/>
    <property type="match status" value="4"/>
</dbReference>